<evidence type="ECO:0000313" key="2">
    <source>
        <dbReference type="Proteomes" id="UP000679725"/>
    </source>
</evidence>
<sequence>MNTLPESNFQEATGTKTDFNGQENALLKQHQIVKEFFQTDTVSEMIESLNTMVESFLFSENLVRVTPEMRVHIVNQLRVTTFIAKLERATFKSKSFIA</sequence>
<dbReference type="EMBL" id="CAJRAU010000003">
    <property type="protein sequence ID" value="CAG5070213.1"/>
    <property type="molecule type" value="Genomic_DNA"/>
</dbReference>
<organism evidence="1 2">
    <name type="scientific">Dyadobacter linearis</name>
    <dbReference type="NCBI Taxonomy" id="2823330"/>
    <lineage>
        <taxon>Bacteria</taxon>
        <taxon>Pseudomonadati</taxon>
        <taxon>Bacteroidota</taxon>
        <taxon>Cytophagia</taxon>
        <taxon>Cytophagales</taxon>
        <taxon>Spirosomataceae</taxon>
        <taxon>Dyadobacter</taxon>
    </lineage>
</organism>
<comment type="caution">
    <text evidence="1">The sequence shown here is derived from an EMBL/GenBank/DDBJ whole genome shotgun (WGS) entry which is preliminary data.</text>
</comment>
<reference evidence="1 2" key="1">
    <citation type="submission" date="2021-04" db="EMBL/GenBank/DDBJ databases">
        <authorList>
            <person name="Rodrigo-Torres L."/>
            <person name="Arahal R. D."/>
            <person name="Lucena T."/>
        </authorList>
    </citation>
    <scope>NUCLEOTIDE SEQUENCE [LARGE SCALE GENOMIC DNA]</scope>
    <source>
        <strain evidence="1 2">CECT 9623</strain>
    </source>
</reference>
<keyword evidence="2" id="KW-1185">Reference proteome</keyword>
<dbReference type="Proteomes" id="UP000679725">
    <property type="component" value="Unassembled WGS sequence"/>
</dbReference>
<accession>A0ABM8URQ7</accession>
<evidence type="ECO:0000313" key="1">
    <source>
        <dbReference type="EMBL" id="CAG5070213.1"/>
    </source>
</evidence>
<gene>
    <name evidence="1" type="ORF">DYBT9623_02953</name>
</gene>
<protein>
    <submittedName>
        <fullName evidence="1">Uncharacterized protein</fullName>
    </submittedName>
</protein>
<proteinExistence type="predicted"/>
<dbReference type="RefSeq" id="WP_215234257.1">
    <property type="nucleotide sequence ID" value="NZ_CAJRAU010000003.1"/>
</dbReference>
<name>A0ABM8URQ7_9BACT</name>